<evidence type="ECO:0000256" key="2">
    <source>
        <dbReference type="ARBA" id="ARBA00001997"/>
    </source>
</evidence>
<evidence type="ECO:0000313" key="6">
    <source>
        <dbReference type="EMBL" id="MCO5724224.1"/>
    </source>
</evidence>
<evidence type="ECO:0000256" key="5">
    <source>
        <dbReference type="RuleBase" id="RU364069"/>
    </source>
</evidence>
<comment type="function">
    <text evidence="2 5">Catalyzes the epimerization of the C3' and C5'positions of dTDP-6-deoxy-D-xylo-4-hexulose, forming dTDP-6-deoxy-L-lyxo-4-hexulose.</text>
</comment>
<sequence length="181" mass="20502">MKFEKTGLEGCFIIEPTVFEDNRGYFMETFSQREFEANIGRVNFVQDNQSHSKRGVVRALHYQVGDAAQAKLVRVLQGRVLDVAVDLRKDSLTFGEHIAVELSETNKKQIFIPRGFAHGFVALSETAEFFYKCDNFYDKNAEAGIIYSDPDLKIDWVLSESDITLSLKDAALPLLKNARLS</sequence>
<dbReference type="SUPFAM" id="SSF51182">
    <property type="entry name" value="RmlC-like cupins"/>
    <property type="match status" value="1"/>
</dbReference>
<dbReference type="NCBIfam" id="TIGR01221">
    <property type="entry name" value="rmlC"/>
    <property type="match status" value="1"/>
</dbReference>
<protein>
    <recommendedName>
        <fullName evidence="4 5">dTDP-4-dehydrorhamnose 3,5-epimerase</fullName>
        <ecNumber evidence="3 5">5.1.3.13</ecNumber>
    </recommendedName>
    <alternativeName>
        <fullName evidence="5">Thymidine diphospho-4-keto-rhamnose 3,5-epimerase</fullName>
    </alternativeName>
</protein>
<dbReference type="Gene3D" id="2.60.120.10">
    <property type="entry name" value="Jelly Rolls"/>
    <property type="match status" value="1"/>
</dbReference>
<dbReference type="GO" id="GO:0008830">
    <property type="term" value="F:dTDP-4-dehydrorhamnose 3,5-epimerase activity"/>
    <property type="evidence" value="ECO:0007669"/>
    <property type="project" value="UniProtKB-EC"/>
</dbReference>
<dbReference type="InterPro" id="IPR014710">
    <property type="entry name" value="RmlC-like_jellyroll"/>
</dbReference>
<evidence type="ECO:0000256" key="1">
    <source>
        <dbReference type="ARBA" id="ARBA00001298"/>
    </source>
</evidence>
<dbReference type="PANTHER" id="PTHR21047">
    <property type="entry name" value="DTDP-6-DEOXY-D-GLUCOSE-3,5 EPIMERASE"/>
    <property type="match status" value="1"/>
</dbReference>
<name>A0ABT1AWC6_9FLAO</name>
<dbReference type="Pfam" id="PF00908">
    <property type="entry name" value="dTDP_sugar_isom"/>
    <property type="match status" value="1"/>
</dbReference>
<dbReference type="CDD" id="cd00438">
    <property type="entry name" value="cupin_RmlC"/>
    <property type="match status" value="1"/>
</dbReference>
<gene>
    <name evidence="6" type="primary">rfbC</name>
    <name evidence="6" type="ORF">NG653_05120</name>
</gene>
<comment type="caution">
    <text evidence="6">The sequence shown here is derived from an EMBL/GenBank/DDBJ whole genome shotgun (WGS) entry which is preliminary data.</text>
</comment>
<comment type="catalytic activity">
    <reaction evidence="1 5">
        <text>dTDP-4-dehydro-6-deoxy-alpha-D-glucose = dTDP-4-dehydro-beta-L-rhamnose</text>
        <dbReference type="Rhea" id="RHEA:16969"/>
        <dbReference type="ChEBI" id="CHEBI:57649"/>
        <dbReference type="ChEBI" id="CHEBI:62830"/>
        <dbReference type="EC" id="5.1.3.13"/>
    </reaction>
</comment>
<evidence type="ECO:0000313" key="7">
    <source>
        <dbReference type="Proteomes" id="UP001206312"/>
    </source>
</evidence>
<reference evidence="6 7" key="1">
    <citation type="submission" date="2022-06" db="EMBL/GenBank/DDBJ databases">
        <authorList>
            <person name="Xuan X."/>
        </authorList>
    </citation>
    <scope>NUCLEOTIDE SEQUENCE [LARGE SCALE GENOMIC DNA]</scope>
    <source>
        <strain evidence="6 7">2V75</strain>
    </source>
</reference>
<dbReference type="EC" id="5.1.3.13" evidence="3 5"/>
<dbReference type="Proteomes" id="UP001206312">
    <property type="component" value="Unassembled WGS sequence"/>
</dbReference>
<keyword evidence="5 6" id="KW-0413">Isomerase</keyword>
<keyword evidence="7" id="KW-1185">Reference proteome</keyword>
<proteinExistence type="inferred from homology"/>
<accession>A0ABT1AWC6</accession>
<dbReference type="PANTHER" id="PTHR21047:SF2">
    <property type="entry name" value="THYMIDINE DIPHOSPHO-4-KETO-RHAMNOSE 3,5-EPIMERASE"/>
    <property type="match status" value="1"/>
</dbReference>
<organism evidence="6 7">
    <name type="scientific">Robiginitalea marina</name>
    <dbReference type="NCBI Taxonomy" id="2954105"/>
    <lineage>
        <taxon>Bacteria</taxon>
        <taxon>Pseudomonadati</taxon>
        <taxon>Bacteroidota</taxon>
        <taxon>Flavobacteriia</taxon>
        <taxon>Flavobacteriales</taxon>
        <taxon>Flavobacteriaceae</taxon>
        <taxon>Robiginitalea</taxon>
    </lineage>
</organism>
<dbReference type="RefSeq" id="WP_252740605.1">
    <property type="nucleotide sequence ID" value="NZ_JAMXIB010000003.1"/>
</dbReference>
<comment type="similarity">
    <text evidence="5">Belongs to the dTDP-4-dehydrorhamnose 3,5-epimerase family.</text>
</comment>
<comment type="pathway">
    <text evidence="5">Carbohydrate biosynthesis; dTDP-L-rhamnose biosynthesis.</text>
</comment>
<comment type="subunit">
    <text evidence="5">Homodimer.</text>
</comment>
<dbReference type="EMBL" id="JAMXIB010000003">
    <property type="protein sequence ID" value="MCO5724224.1"/>
    <property type="molecule type" value="Genomic_DNA"/>
</dbReference>
<evidence type="ECO:0000256" key="4">
    <source>
        <dbReference type="ARBA" id="ARBA00019595"/>
    </source>
</evidence>
<dbReference type="InterPro" id="IPR000888">
    <property type="entry name" value="RmlC-like"/>
</dbReference>
<dbReference type="InterPro" id="IPR011051">
    <property type="entry name" value="RmlC_Cupin_sf"/>
</dbReference>
<evidence type="ECO:0000256" key="3">
    <source>
        <dbReference type="ARBA" id="ARBA00012098"/>
    </source>
</evidence>